<reference evidence="1" key="1">
    <citation type="submission" date="2021-01" db="EMBL/GenBank/DDBJ databases">
        <authorList>
            <person name="Zahm M."/>
            <person name="Roques C."/>
            <person name="Cabau C."/>
            <person name="Klopp C."/>
            <person name="Donnadieu C."/>
            <person name="Jouanno E."/>
            <person name="Lampietro C."/>
            <person name="Louis A."/>
            <person name="Herpin A."/>
            <person name="Echchiki A."/>
            <person name="Berthelot C."/>
            <person name="Parey E."/>
            <person name="Roest-Crollius H."/>
            <person name="Braasch I."/>
            <person name="Postlethwait J."/>
            <person name="Bobe J."/>
            <person name="Montfort J."/>
            <person name="Bouchez O."/>
            <person name="Begum T."/>
            <person name="Mejri S."/>
            <person name="Adams A."/>
            <person name="Chen W.-J."/>
            <person name="Guiguen Y."/>
        </authorList>
    </citation>
    <scope>NUCLEOTIDE SEQUENCE</scope>
    <source>
        <tissue evidence="1">Blood</tissue>
    </source>
</reference>
<dbReference type="Proteomes" id="UP000829720">
    <property type="component" value="Unassembled WGS sequence"/>
</dbReference>
<evidence type="ECO:0000313" key="1">
    <source>
        <dbReference type="EMBL" id="KAI1889380.1"/>
    </source>
</evidence>
<name>A0A8T3D0D0_9TELE</name>
<dbReference type="AlphaFoldDB" id="A0A8T3D0D0"/>
<evidence type="ECO:0000313" key="2">
    <source>
        <dbReference type="Proteomes" id="UP000829720"/>
    </source>
</evidence>
<protein>
    <submittedName>
        <fullName evidence="1">Uncharacterized protein</fullName>
    </submittedName>
</protein>
<comment type="caution">
    <text evidence="1">The sequence shown here is derived from an EMBL/GenBank/DDBJ whole genome shotgun (WGS) entry which is preliminary data.</text>
</comment>
<proteinExistence type="predicted"/>
<keyword evidence="2" id="KW-1185">Reference proteome</keyword>
<sequence length="89" mass="10005">MVVVSRSKFNFMTLNFNTPVSNRFGLSNPSTGFSKNGQAIIAEDGRLEFYAPDSSISLRLRSGFVDRLLLEDEMNSGSETEFYSSYMQT</sequence>
<dbReference type="EMBL" id="JAERUA010000016">
    <property type="protein sequence ID" value="KAI1889380.1"/>
    <property type="molecule type" value="Genomic_DNA"/>
</dbReference>
<accession>A0A8T3D0D0</accession>
<gene>
    <name evidence="1" type="ORF">AGOR_G00178670</name>
</gene>
<organism evidence="1 2">
    <name type="scientific">Albula goreensis</name>
    <dbReference type="NCBI Taxonomy" id="1534307"/>
    <lineage>
        <taxon>Eukaryota</taxon>
        <taxon>Metazoa</taxon>
        <taxon>Chordata</taxon>
        <taxon>Craniata</taxon>
        <taxon>Vertebrata</taxon>
        <taxon>Euteleostomi</taxon>
        <taxon>Actinopterygii</taxon>
        <taxon>Neopterygii</taxon>
        <taxon>Teleostei</taxon>
        <taxon>Albuliformes</taxon>
        <taxon>Albulidae</taxon>
        <taxon>Albula</taxon>
    </lineage>
</organism>